<reference evidence="11" key="1">
    <citation type="submission" date="2021-03" db="EMBL/GenBank/DDBJ databases">
        <title>Draft genome sequence of rust myrtle Austropuccinia psidii MF-1, a brazilian biotype.</title>
        <authorList>
            <person name="Quecine M.C."/>
            <person name="Pachon D.M.R."/>
            <person name="Bonatelli M.L."/>
            <person name="Correr F.H."/>
            <person name="Franceschini L.M."/>
            <person name="Leite T.F."/>
            <person name="Margarido G.R.A."/>
            <person name="Almeida C.A."/>
            <person name="Ferrarezi J.A."/>
            <person name="Labate C.A."/>
        </authorList>
    </citation>
    <scope>NUCLEOTIDE SEQUENCE</scope>
    <source>
        <strain evidence="11">MF-1</strain>
    </source>
</reference>
<keyword evidence="12" id="KW-1185">Reference proteome</keyword>
<dbReference type="GO" id="GO:0005762">
    <property type="term" value="C:mitochondrial large ribosomal subunit"/>
    <property type="evidence" value="ECO:0007669"/>
    <property type="project" value="TreeGrafter"/>
</dbReference>
<dbReference type="Pfam" id="PF00181">
    <property type="entry name" value="Ribosomal_L2_N"/>
    <property type="match status" value="1"/>
</dbReference>
<protein>
    <recommendedName>
        <fullName evidence="7">Large ribosomal subunit protein uL2m</fullName>
    </recommendedName>
</protein>
<evidence type="ECO:0000259" key="10">
    <source>
        <dbReference type="SMART" id="SM01383"/>
    </source>
</evidence>
<evidence type="ECO:0000256" key="2">
    <source>
        <dbReference type="ARBA" id="ARBA00005636"/>
    </source>
</evidence>
<dbReference type="PANTHER" id="PTHR13691:SF5">
    <property type="entry name" value="LARGE RIBOSOMAL SUBUNIT PROTEIN UL2M"/>
    <property type="match status" value="1"/>
</dbReference>
<dbReference type="FunFam" id="2.40.50.140:FF:000128">
    <property type="entry name" value="50S ribosomal protein L2"/>
    <property type="match status" value="1"/>
</dbReference>
<dbReference type="SUPFAM" id="SSF50104">
    <property type="entry name" value="Translation proteins SH3-like domain"/>
    <property type="match status" value="1"/>
</dbReference>
<dbReference type="OrthoDB" id="268576at2759"/>
<feature type="domain" description="Large ribosomal subunit protein uL2 RNA-binding" evidence="10">
    <location>
        <begin position="104"/>
        <end position="180"/>
    </location>
</feature>
<accession>A0A9Q3CTC2</accession>
<evidence type="ECO:0000256" key="5">
    <source>
        <dbReference type="ARBA" id="ARBA00023274"/>
    </source>
</evidence>
<evidence type="ECO:0000313" key="11">
    <source>
        <dbReference type="EMBL" id="MBW0488735.1"/>
    </source>
</evidence>
<dbReference type="SUPFAM" id="SSF50249">
    <property type="entry name" value="Nucleic acid-binding proteins"/>
    <property type="match status" value="1"/>
</dbReference>
<evidence type="ECO:0000256" key="3">
    <source>
        <dbReference type="ARBA" id="ARBA00022980"/>
    </source>
</evidence>
<evidence type="ECO:0000256" key="8">
    <source>
        <dbReference type="SAM" id="MobiDB-lite"/>
    </source>
</evidence>
<keyword evidence="4" id="KW-0496">Mitochondrion</keyword>
<dbReference type="InterPro" id="IPR012340">
    <property type="entry name" value="NA-bd_OB-fold"/>
</dbReference>
<organism evidence="11 12">
    <name type="scientific">Austropuccinia psidii MF-1</name>
    <dbReference type="NCBI Taxonomy" id="1389203"/>
    <lineage>
        <taxon>Eukaryota</taxon>
        <taxon>Fungi</taxon>
        <taxon>Dikarya</taxon>
        <taxon>Basidiomycota</taxon>
        <taxon>Pucciniomycotina</taxon>
        <taxon>Pucciniomycetes</taxon>
        <taxon>Pucciniales</taxon>
        <taxon>Sphaerophragmiaceae</taxon>
        <taxon>Austropuccinia</taxon>
    </lineage>
</organism>
<evidence type="ECO:0000256" key="6">
    <source>
        <dbReference type="ARBA" id="ARBA00037226"/>
    </source>
</evidence>
<evidence type="ECO:0000256" key="4">
    <source>
        <dbReference type="ARBA" id="ARBA00023128"/>
    </source>
</evidence>
<comment type="similarity">
    <text evidence="2">Belongs to the universal ribosomal protein uL2 family.</text>
</comment>
<dbReference type="GO" id="GO:0003735">
    <property type="term" value="F:structural constituent of ribosome"/>
    <property type="evidence" value="ECO:0007669"/>
    <property type="project" value="InterPro"/>
</dbReference>
<keyword evidence="5" id="KW-0687">Ribonucleoprotein</keyword>
<dbReference type="Gene3D" id="2.40.50.140">
    <property type="entry name" value="Nucleic acid-binding proteins"/>
    <property type="match status" value="1"/>
</dbReference>
<dbReference type="SMART" id="SM01383">
    <property type="entry name" value="Ribosomal_L2"/>
    <property type="match status" value="1"/>
</dbReference>
<dbReference type="Gene3D" id="4.10.950.10">
    <property type="entry name" value="Ribosomal protein L2, domain 3"/>
    <property type="match status" value="1"/>
</dbReference>
<feature type="compositionally biased region" description="Basic residues" evidence="8">
    <location>
        <begin position="313"/>
        <end position="332"/>
    </location>
</feature>
<feature type="domain" description="Large ribosomal subunit protein uL2 C-terminal" evidence="9">
    <location>
        <begin position="242"/>
        <end position="364"/>
    </location>
</feature>
<proteinExistence type="inferred from homology"/>
<dbReference type="InterPro" id="IPR022671">
    <property type="entry name" value="Ribosomal_uL2_CS"/>
</dbReference>
<dbReference type="PANTHER" id="PTHR13691">
    <property type="entry name" value="RIBOSOMAL PROTEIN L2"/>
    <property type="match status" value="1"/>
</dbReference>
<sequence>MKKPISGLASNSRTSQLISNFGLLIFNSGHPSNSKASFRTFQASFSSSSFQSVEGQRKLTGDKIFKTYKPVTPSIRHLRLPRNDHLHRGRCYLPLTIPDKRSGGRNNTGRITVRHLGGGHKRRLRLVDFHRRSTGPQTVLRIEYDPGRSAHIALIRHNSSGTQSYILAPTGLRNGDVVESFRAGVPRSLLESDSIDLASPTTDLLKDQSKKQDQQANSNNLATAKEVSQSTLALGLLRTLTIKPGNFLPLRLIPPGTTIHAVSLKPDAKASLIRSAGTFGKLISLGHHRTTGVNRSSSNGQEDKQDVSNAHWQGRKLGKAGRLRWLGRRPRVRGVAMNKVDHPLGGGRGKSKSNKQPVSPTGLKAKGLRTRRPGPRGNQMVIKQRPKGKHVGK</sequence>
<dbReference type="InterPro" id="IPR002171">
    <property type="entry name" value="Ribosomal_uL2"/>
</dbReference>
<gene>
    <name evidence="11" type="ORF">O181_028450</name>
</gene>
<dbReference type="GO" id="GO:0032543">
    <property type="term" value="P:mitochondrial translation"/>
    <property type="evidence" value="ECO:0007669"/>
    <property type="project" value="TreeGrafter"/>
</dbReference>
<dbReference type="InterPro" id="IPR014726">
    <property type="entry name" value="Ribosomal_uL2_dom3"/>
</dbReference>
<dbReference type="InterPro" id="IPR014722">
    <property type="entry name" value="Rib_uL2_dom2"/>
</dbReference>
<dbReference type="Proteomes" id="UP000765509">
    <property type="component" value="Unassembled WGS sequence"/>
</dbReference>
<dbReference type="SMART" id="SM01382">
    <property type="entry name" value="Ribosomal_L2_C"/>
    <property type="match status" value="1"/>
</dbReference>
<dbReference type="Gene3D" id="2.30.30.30">
    <property type="match status" value="1"/>
</dbReference>
<feature type="compositionally biased region" description="Basic residues" evidence="8">
    <location>
        <begin position="384"/>
        <end position="393"/>
    </location>
</feature>
<dbReference type="EMBL" id="AVOT02009741">
    <property type="protein sequence ID" value="MBW0488735.1"/>
    <property type="molecule type" value="Genomic_DNA"/>
</dbReference>
<dbReference type="FunFam" id="4.10.950.10:FF:000001">
    <property type="entry name" value="50S ribosomal protein L2"/>
    <property type="match status" value="1"/>
</dbReference>
<feature type="region of interest" description="Disordered" evidence="8">
    <location>
        <begin position="289"/>
        <end position="393"/>
    </location>
</feature>
<evidence type="ECO:0000259" key="9">
    <source>
        <dbReference type="SMART" id="SM01382"/>
    </source>
</evidence>
<keyword evidence="3" id="KW-0689">Ribosomal protein</keyword>
<feature type="region of interest" description="Disordered" evidence="8">
    <location>
        <begin position="203"/>
        <end position="222"/>
    </location>
</feature>
<dbReference type="InterPro" id="IPR008991">
    <property type="entry name" value="Translation_prot_SH3-like_sf"/>
</dbReference>
<evidence type="ECO:0000256" key="1">
    <source>
        <dbReference type="ARBA" id="ARBA00004173"/>
    </source>
</evidence>
<dbReference type="InterPro" id="IPR022666">
    <property type="entry name" value="Ribosomal_uL2_RNA-bd_dom"/>
</dbReference>
<dbReference type="PROSITE" id="PS00467">
    <property type="entry name" value="RIBOSOMAL_L2"/>
    <property type="match status" value="1"/>
</dbReference>
<dbReference type="AlphaFoldDB" id="A0A9Q3CTC2"/>
<comment type="caution">
    <text evidence="11">The sequence shown here is derived from an EMBL/GenBank/DDBJ whole genome shotgun (WGS) entry which is preliminary data.</text>
</comment>
<feature type="compositionally biased region" description="Polar residues" evidence="8">
    <location>
        <begin position="291"/>
        <end position="300"/>
    </location>
</feature>
<evidence type="ECO:0000256" key="7">
    <source>
        <dbReference type="ARBA" id="ARBA00069872"/>
    </source>
</evidence>
<evidence type="ECO:0000313" key="12">
    <source>
        <dbReference type="Proteomes" id="UP000765509"/>
    </source>
</evidence>
<dbReference type="Pfam" id="PF03947">
    <property type="entry name" value="Ribosomal_L2_C"/>
    <property type="match status" value="1"/>
</dbReference>
<name>A0A9Q3CTC2_9BASI</name>
<dbReference type="GO" id="GO:0003723">
    <property type="term" value="F:RNA binding"/>
    <property type="evidence" value="ECO:0007669"/>
    <property type="project" value="TreeGrafter"/>
</dbReference>
<feature type="compositionally biased region" description="Basic and acidic residues" evidence="8">
    <location>
        <begin position="204"/>
        <end position="213"/>
    </location>
</feature>
<comment type="subcellular location">
    <subcellularLocation>
        <location evidence="1">Mitochondrion</location>
    </subcellularLocation>
</comment>
<dbReference type="InterPro" id="IPR022669">
    <property type="entry name" value="Ribosomal_uL2_C"/>
</dbReference>
<comment type="function">
    <text evidence="6">Component of the mitochondrial ribosome (mitoribosome), a dedicated translation machinery responsible for the synthesis of mitochondrial genome-encoded proteins, including at least some of the essential transmembrane subunits of the mitochondrial respiratory chain. The mitoribosomes are attached to the mitochondrial inner membrane and translation products are cotranslationally integrated into the membrane.</text>
</comment>